<dbReference type="InterPro" id="IPR045325">
    <property type="entry name" value="TMEM70/TMEM186/TMEM223"/>
</dbReference>
<dbReference type="SUPFAM" id="SSF48452">
    <property type="entry name" value="TPR-like"/>
    <property type="match status" value="1"/>
</dbReference>
<accession>A0A7S0YLF5</accession>
<dbReference type="PANTHER" id="PTHR13281">
    <property type="entry name" value="TRANSMEMBRANE PROTEIN 70, MITOCHONDRIAL"/>
    <property type="match status" value="1"/>
</dbReference>
<gene>
    <name evidence="2" type="ORF">HTEP1355_LOCUS2663</name>
</gene>
<dbReference type="EMBL" id="HBFN01004481">
    <property type="protein sequence ID" value="CAD8782107.1"/>
    <property type="molecule type" value="Transcribed_RNA"/>
</dbReference>
<dbReference type="AlphaFoldDB" id="A0A7S0YLF5"/>
<keyword evidence="1" id="KW-0472">Membrane</keyword>
<feature type="transmembrane region" description="Helical" evidence="1">
    <location>
        <begin position="235"/>
        <end position="258"/>
    </location>
</feature>
<dbReference type="InterPro" id="IPR009724">
    <property type="entry name" value="TMEM70"/>
</dbReference>
<keyword evidence="1" id="KW-0812">Transmembrane</keyword>
<dbReference type="Pfam" id="PF06979">
    <property type="entry name" value="TMEM70"/>
    <property type="match status" value="1"/>
</dbReference>
<evidence type="ECO:0000256" key="1">
    <source>
        <dbReference type="SAM" id="Phobius"/>
    </source>
</evidence>
<keyword evidence="1" id="KW-1133">Transmembrane helix</keyword>
<proteinExistence type="predicted"/>
<sequence length="405" mass="43536">MSSHTSLRTAWQGASLASRSLVSAALRSRSTGSAAASSSVMPPRLPVPLARSSHVRAMGAALGAGSRVVVCRAGVVHSGVVSAVARWHQQHQQGVLCRSLSGAATPQKPEILSIFQSGLTAPEMIEVNKVKRTIRAKDHVVKAIHQSLSSTIDGIFTSNDDEGRNVVNWPAQADEAVMEYIQSHSGDKKVLQSTFVYQGAFAVGVKRVKVLSLFSLILTSVGGPLLVVGEQSATMGQWAVAAAVILFGTSTTGLLHLITSPYVLTLRRIADGSFEAETPLITGGVKNTKFTKQEVMQSSRPFTSFTAKGQGFFVHKELFIGDDAQMMLCDVLGDKVAEEMYEVLLKKDPNDLDTLYNYGRFLWKVRRDYVAAEGAFTAILAEDPGDKEVLAAFQAMNKERGQAPA</sequence>
<dbReference type="GO" id="GO:0031966">
    <property type="term" value="C:mitochondrial membrane"/>
    <property type="evidence" value="ECO:0007669"/>
    <property type="project" value="TreeGrafter"/>
</dbReference>
<protein>
    <submittedName>
        <fullName evidence="2">Uncharacterized protein</fullName>
    </submittedName>
</protein>
<feature type="transmembrane region" description="Helical" evidence="1">
    <location>
        <begin position="210"/>
        <end position="229"/>
    </location>
</feature>
<dbReference type="Gene3D" id="1.25.40.10">
    <property type="entry name" value="Tetratricopeptide repeat domain"/>
    <property type="match status" value="1"/>
</dbReference>
<reference evidence="2" key="1">
    <citation type="submission" date="2021-01" db="EMBL/GenBank/DDBJ databases">
        <authorList>
            <person name="Corre E."/>
            <person name="Pelletier E."/>
            <person name="Niang G."/>
            <person name="Scheremetjew M."/>
            <person name="Finn R."/>
            <person name="Kale V."/>
            <person name="Holt S."/>
            <person name="Cochrane G."/>
            <person name="Meng A."/>
            <person name="Brown T."/>
            <person name="Cohen L."/>
        </authorList>
    </citation>
    <scope>NUCLEOTIDE SEQUENCE</scope>
    <source>
        <strain evidence="2">CCMP443</strain>
    </source>
</reference>
<organism evidence="2">
    <name type="scientific">Hemiselmis tepida</name>
    <dbReference type="NCBI Taxonomy" id="464990"/>
    <lineage>
        <taxon>Eukaryota</taxon>
        <taxon>Cryptophyceae</taxon>
        <taxon>Cryptomonadales</taxon>
        <taxon>Hemiselmidaceae</taxon>
        <taxon>Hemiselmis</taxon>
    </lineage>
</organism>
<dbReference type="GO" id="GO:0033615">
    <property type="term" value="P:mitochondrial proton-transporting ATP synthase complex assembly"/>
    <property type="evidence" value="ECO:0007669"/>
    <property type="project" value="TreeGrafter"/>
</dbReference>
<dbReference type="PANTHER" id="PTHR13281:SF0">
    <property type="entry name" value="TRANSMEMBRANE PROTEIN 70, MITOCHONDRIAL"/>
    <property type="match status" value="1"/>
</dbReference>
<evidence type="ECO:0000313" key="2">
    <source>
        <dbReference type="EMBL" id="CAD8782107.1"/>
    </source>
</evidence>
<name>A0A7S0YLF5_9CRYP</name>
<dbReference type="InterPro" id="IPR011990">
    <property type="entry name" value="TPR-like_helical_dom_sf"/>
</dbReference>